<evidence type="ECO:0000256" key="8">
    <source>
        <dbReference type="ARBA" id="ARBA00023002"/>
    </source>
</evidence>
<dbReference type="GO" id="GO:0016717">
    <property type="term" value="F:oxidoreductase activity, acting on paired donors, with oxidation of a pair of donors resulting in the reduction of molecular oxygen to two molecules of water"/>
    <property type="evidence" value="ECO:0007669"/>
    <property type="project" value="TreeGrafter"/>
</dbReference>
<dbReference type="InterPro" id="IPR012171">
    <property type="entry name" value="Fatty_acid_desaturase"/>
</dbReference>
<evidence type="ECO:0000256" key="9">
    <source>
        <dbReference type="ARBA" id="ARBA00023004"/>
    </source>
</evidence>
<protein>
    <recommendedName>
        <fullName evidence="13">Fatty acid desaturase domain-containing protein</fullName>
    </recommendedName>
</protein>
<dbReference type="InterPro" id="IPR005804">
    <property type="entry name" value="FA_desaturase_dom"/>
</dbReference>
<evidence type="ECO:0000256" key="12">
    <source>
        <dbReference type="SAM" id="Phobius"/>
    </source>
</evidence>
<evidence type="ECO:0000256" key="11">
    <source>
        <dbReference type="ARBA" id="ARBA00023136"/>
    </source>
</evidence>
<comment type="similarity">
    <text evidence="3">Belongs to the fatty acid desaturase type 1 family.</text>
</comment>
<evidence type="ECO:0000256" key="4">
    <source>
        <dbReference type="ARBA" id="ARBA00022617"/>
    </source>
</evidence>
<keyword evidence="5 12" id="KW-0812">Transmembrane</keyword>
<dbReference type="GO" id="GO:0016020">
    <property type="term" value="C:membrane"/>
    <property type="evidence" value="ECO:0007669"/>
    <property type="project" value="UniProtKB-SubCell"/>
</dbReference>
<organism evidence="14 15">
    <name type="scientific">Orbilia ellipsospora</name>
    <dbReference type="NCBI Taxonomy" id="2528407"/>
    <lineage>
        <taxon>Eukaryota</taxon>
        <taxon>Fungi</taxon>
        <taxon>Dikarya</taxon>
        <taxon>Ascomycota</taxon>
        <taxon>Pezizomycotina</taxon>
        <taxon>Orbiliomycetes</taxon>
        <taxon>Orbiliales</taxon>
        <taxon>Orbiliaceae</taxon>
        <taxon>Orbilia</taxon>
    </lineage>
</organism>
<comment type="subcellular location">
    <subcellularLocation>
        <location evidence="1">Membrane</location>
        <topology evidence="1">Multi-pass membrane protein</topology>
    </subcellularLocation>
</comment>
<keyword evidence="6" id="KW-0479">Metal-binding</keyword>
<accession>A0AAV9WRL2</accession>
<keyword evidence="15" id="KW-1185">Reference proteome</keyword>
<dbReference type="GO" id="GO:0046872">
    <property type="term" value="F:metal ion binding"/>
    <property type="evidence" value="ECO:0007669"/>
    <property type="project" value="UniProtKB-KW"/>
</dbReference>
<keyword evidence="7 12" id="KW-1133">Transmembrane helix</keyword>
<evidence type="ECO:0000259" key="13">
    <source>
        <dbReference type="Pfam" id="PF00487"/>
    </source>
</evidence>
<reference evidence="14 15" key="1">
    <citation type="submission" date="2019-10" db="EMBL/GenBank/DDBJ databases">
        <authorList>
            <person name="Palmer J.M."/>
        </authorList>
    </citation>
    <scope>NUCLEOTIDE SEQUENCE [LARGE SCALE GENOMIC DNA]</scope>
    <source>
        <strain evidence="14 15">TWF694</strain>
    </source>
</reference>
<evidence type="ECO:0000256" key="10">
    <source>
        <dbReference type="ARBA" id="ARBA00023098"/>
    </source>
</evidence>
<dbReference type="GO" id="GO:0006629">
    <property type="term" value="P:lipid metabolic process"/>
    <property type="evidence" value="ECO:0007669"/>
    <property type="project" value="UniProtKB-KW"/>
</dbReference>
<dbReference type="Proteomes" id="UP001365542">
    <property type="component" value="Unassembled WGS sequence"/>
</dbReference>
<dbReference type="AlphaFoldDB" id="A0AAV9WRL2"/>
<dbReference type="PANTHER" id="PTHR19353">
    <property type="entry name" value="FATTY ACID DESATURASE 2"/>
    <property type="match status" value="1"/>
</dbReference>
<keyword evidence="11 12" id="KW-0472">Membrane</keyword>
<evidence type="ECO:0000256" key="1">
    <source>
        <dbReference type="ARBA" id="ARBA00004141"/>
    </source>
</evidence>
<feature type="domain" description="Fatty acid desaturase" evidence="13">
    <location>
        <begin position="36"/>
        <end position="198"/>
    </location>
</feature>
<evidence type="ECO:0000256" key="7">
    <source>
        <dbReference type="ARBA" id="ARBA00022989"/>
    </source>
</evidence>
<comment type="caution">
    <text evidence="14">The sequence shown here is derived from an EMBL/GenBank/DDBJ whole genome shotgun (WGS) entry which is preliminary data.</text>
</comment>
<keyword evidence="4" id="KW-0349">Heme</keyword>
<name>A0AAV9WRL2_9PEZI</name>
<gene>
    <name evidence="14" type="ORF">TWF694_005650</name>
</gene>
<comment type="pathway">
    <text evidence="2">Lipid metabolism.</text>
</comment>
<feature type="transmembrane region" description="Helical" evidence="12">
    <location>
        <begin position="38"/>
        <end position="56"/>
    </location>
</feature>
<evidence type="ECO:0000256" key="2">
    <source>
        <dbReference type="ARBA" id="ARBA00005189"/>
    </source>
</evidence>
<dbReference type="EMBL" id="JAVHJO010000018">
    <property type="protein sequence ID" value="KAK6523981.1"/>
    <property type="molecule type" value="Genomic_DNA"/>
</dbReference>
<dbReference type="PANTHER" id="PTHR19353:SF30">
    <property type="entry name" value="DELTA 8-(E)-SPHINGOLIPID DESATURASE"/>
    <property type="match status" value="1"/>
</dbReference>
<feature type="transmembrane region" description="Helical" evidence="12">
    <location>
        <begin position="77"/>
        <end position="96"/>
    </location>
</feature>
<keyword evidence="8" id="KW-0560">Oxidoreductase</keyword>
<evidence type="ECO:0000313" key="14">
    <source>
        <dbReference type="EMBL" id="KAK6523981.1"/>
    </source>
</evidence>
<keyword evidence="10" id="KW-0443">Lipid metabolism</keyword>
<keyword evidence="9" id="KW-0408">Iron</keyword>
<evidence type="ECO:0000313" key="15">
    <source>
        <dbReference type="Proteomes" id="UP001365542"/>
    </source>
</evidence>
<evidence type="ECO:0000256" key="3">
    <source>
        <dbReference type="ARBA" id="ARBA00009295"/>
    </source>
</evidence>
<proteinExistence type="inferred from homology"/>
<evidence type="ECO:0000256" key="6">
    <source>
        <dbReference type="ARBA" id="ARBA00022723"/>
    </source>
</evidence>
<evidence type="ECO:0000256" key="5">
    <source>
        <dbReference type="ARBA" id="ARBA00022692"/>
    </source>
</evidence>
<sequence>MPFFAIDSKYFTNVYSTYYDCIIPYDRVAQVAIQLQHWLYYPILCFGRLNLYVLSWEHLLRRAPRQGIARWHRYAELVSLTLFWTWYGYLVLYLSIPTMWGKIVFFLISHIVPMPVHVQITLSHYAMSTSELGPAESFPQRMLRTTMDVDCPEWLDFVHGGLQFQAIHHLYPRMPRHNLRSAQKDIMEFCKDVGIPYALYGFYEGNKKVIGRLGEVANQAAIFQECQRYCMENPGDH</sequence>
<dbReference type="Pfam" id="PF00487">
    <property type="entry name" value="FA_desaturase"/>
    <property type="match status" value="1"/>
</dbReference>